<keyword evidence="1" id="KW-0472">Membrane</keyword>
<feature type="transmembrane region" description="Helical" evidence="1">
    <location>
        <begin position="12"/>
        <end position="33"/>
    </location>
</feature>
<accession>A0ABY1WTS1</accession>
<keyword evidence="3" id="KW-1185">Reference proteome</keyword>
<evidence type="ECO:0000313" key="2">
    <source>
        <dbReference type="EMBL" id="TAA48138.1"/>
    </source>
</evidence>
<dbReference type="RefSeq" id="WP_130565614.1">
    <property type="nucleotide sequence ID" value="NZ_SHLY01000001.1"/>
</dbReference>
<dbReference type="InterPro" id="IPR008620">
    <property type="entry name" value="FixH"/>
</dbReference>
<keyword evidence="1" id="KW-1133">Transmembrane helix</keyword>
<gene>
    <name evidence="2" type="ORF">EXY25_02545</name>
</gene>
<organism evidence="2 3">
    <name type="scientific">Corallincola spongiicola</name>
    <dbReference type="NCBI Taxonomy" id="2520508"/>
    <lineage>
        <taxon>Bacteria</taxon>
        <taxon>Pseudomonadati</taxon>
        <taxon>Pseudomonadota</taxon>
        <taxon>Gammaproteobacteria</taxon>
        <taxon>Alteromonadales</taxon>
        <taxon>Psychromonadaceae</taxon>
        <taxon>Corallincola</taxon>
    </lineage>
</organism>
<protein>
    <submittedName>
        <fullName evidence="2">Cytochrome C oxidase Cbb3</fullName>
    </submittedName>
</protein>
<proteinExistence type="predicted"/>
<evidence type="ECO:0000256" key="1">
    <source>
        <dbReference type="SAM" id="Phobius"/>
    </source>
</evidence>
<reference evidence="3" key="1">
    <citation type="submission" date="2019-02" db="EMBL/GenBank/DDBJ databases">
        <title>Draft genome sequence of Muricauda sp. 176CP4-71.</title>
        <authorList>
            <person name="Park J.-S."/>
        </authorList>
    </citation>
    <scope>NUCLEOTIDE SEQUENCE [LARGE SCALE GENOMIC DNA]</scope>
    <source>
        <strain evidence="3">176GS2-150</strain>
    </source>
</reference>
<keyword evidence="1" id="KW-0812">Transmembrane</keyword>
<comment type="caution">
    <text evidence="2">The sequence shown here is derived from an EMBL/GenBank/DDBJ whole genome shotgun (WGS) entry which is preliminary data.</text>
</comment>
<evidence type="ECO:0000313" key="3">
    <source>
        <dbReference type="Proteomes" id="UP000292544"/>
    </source>
</evidence>
<name>A0ABY1WTS1_9GAMM</name>
<sequence>MQTPWYKQFWPWFLIALPSAAVIASFSTLYIAANNAPNMVIDDYYKEGKAINLELAREKHAAELGIALKVLIAQAESGDVELRVSHQGTVPATLGALRIHLYHPTISDRDIHQLLTADANGDYRTSIDGSFDGKWRLSIESLTDDWRLQKTFTYPNETQIALLP</sequence>
<dbReference type="EMBL" id="SHLY01000001">
    <property type="protein sequence ID" value="TAA48138.1"/>
    <property type="molecule type" value="Genomic_DNA"/>
</dbReference>
<dbReference type="Pfam" id="PF05751">
    <property type="entry name" value="FixH"/>
    <property type="match status" value="1"/>
</dbReference>
<dbReference type="Proteomes" id="UP000292544">
    <property type="component" value="Unassembled WGS sequence"/>
</dbReference>